<evidence type="ECO:0000313" key="2">
    <source>
        <dbReference type="Proteomes" id="UP001232163"/>
    </source>
</evidence>
<dbReference type="RefSeq" id="WP_307469916.1">
    <property type="nucleotide sequence ID" value="NZ_JAURUR010000033.1"/>
</dbReference>
<sequence>MTEPLQPIISSAQDAAVYDVLCRTFGLRAPPWTPFGSDLIQYDHAEYAQWRAELAALDPGAVQLVLDTFGHGKDGLEWQLGLGLPSGPHPSVLRVHDRGVTAWYEQYWMIDRDGEVDWLLVWVWAPDERMLTLPLFSVPV</sequence>
<keyword evidence="2" id="KW-1185">Reference proteome</keyword>
<organism evidence="1 2">
    <name type="scientific">Deinococcus enclensis</name>
    <dbReference type="NCBI Taxonomy" id="1049582"/>
    <lineage>
        <taxon>Bacteria</taxon>
        <taxon>Thermotogati</taxon>
        <taxon>Deinococcota</taxon>
        <taxon>Deinococci</taxon>
        <taxon>Deinococcales</taxon>
        <taxon>Deinococcaceae</taxon>
        <taxon>Deinococcus</taxon>
    </lineage>
</organism>
<proteinExistence type="predicted"/>
<dbReference type="Proteomes" id="UP001232163">
    <property type="component" value="Unassembled WGS sequence"/>
</dbReference>
<protein>
    <submittedName>
        <fullName evidence="1">Uncharacterized protein</fullName>
    </submittedName>
</protein>
<evidence type="ECO:0000313" key="1">
    <source>
        <dbReference type="EMBL" id="MDP9766548.1"/>
    </source>
</evidence>
<comment type="caution">
    <text evidence="1">The sequence shown here is derived from an EMBL/GenBank/DDBJ whole genome shotgun (WGS) entry which is preliminary data.</text>
</comment>
<gene>
    <name evidence="1" type="ORF">QO006_004015</name>
</gene>
<dbReference type="EMBL" id="JAURUR010000033">
    <property type="protein sequence ID" value="MDP9766548.1"/>
    <property type="molecule type" value="Genomic_DNA"/>
</dbReference>
<reference evidence="1 2" key="1">
    <citation type="submission" date="2023-07" db="EMBL/GenBank/DDBJ databases">
        <title>Genomic Encyclopedia of Type Strains, Phase IV (KMG-IV): sequencing the most valuable type-strain genomes for metagenomic binning, comparative biology and taxonomic classification.</title>
        <authorList>
            <person name="Goeker M."/>
        </authorList>
    </citation>
    <scope>NUCLEOTIDE SEQUENCE [LARGE SCALE GENOMIC DNA]</scope>
    <source>
        <strain evidence="1 2">NIO-1023</strain>
    </source>
</reference>
<name>A0ABT9MIY7_9DEIO</name>
<accession>A0ABT9MIY7</accession>